<accession>A0ABT0FEX6</accession>
<keyword evidence="2" id="KW-1185">Reference proteome</keyword>
<dbReference type="EMBL" id="JAHWXN010000001">
    <property type="protein sequence ID" value="MCK2036628.1"/>
    <property type="molecule type" value="Genomic_DNA"/>
</dbReference>
<dbReference type="Proteomes" id="UP001300096">
    <property type="component" value="Unassembled WGS sequence"/>
</dbReference>
<proteinExistence type="predicted"/>
<evidence type="ECO:0008006" key="3">
    <source>
        <dbReference type="Google" id="ProtNLM"/>
    </source>
</evidence>
<sequence length="92" mass="10800">MNTTLSHDTTHPPDTADRQVLHVPAPDELRRLSFADRLALRFGVWLLERAQRPRRRRRRRVTYIDPIALGDLAVSHRDSLALHSYDPLRQLR</sequence>
<name>A0ABT0FEX6_9MICO</name>
<comment type="caution">
    <text evidence="1">The sequence shown here is derived from an EMBL/GenBank/DDBJ whole genome shotgun (WGS) entry which is preliminary data.</text>
</comment>
<dbReference type="RefSeq" id="WP_247629987.1">
    <property type="nucleotide sequence ID" value="NZ_JAHWXN010000001.1"/>
</dbReference>
<gene>
    <name evidence="1" type="ORF">KZC51_10825</name>
</gene>
<protein>
    <recommendedName>
        <fullName evidence="3">DUF1127 domain-containing protein</fullName>
    </recommendedName>
</protein>
<reference evidence="1 2" key="1">
    <citation type="submission" date="2021-06" db="EMBL/GenBank/DDBJ databases">
        <title>Genome-based taxonomic framework of Microbacterium strains isolated from marine environment, the description of four new species and reclassification of four preexisting species.</title>
        <authorList>
            <person name="Lee S.D."/>
            <person name="Kim S.-M."/>
            <person name="Byeon Y.-S."/>
            <person name="Yang H.L."/>
            <person name="Kim I.S."/>
        </authorList>
    </citation>
    <scope>NUCLEOTIDE SEQUENCE [LARGE SCALE GENOMIC DNA]</scope>
    <source>
        <strain evidence="1 2">SSW1-49</strain>
    </source>
</reference>
<evidence type="ECO:0000313" key="2">
    <source>
        <dbReference type="Proteomes" id="UP001300096"/>
    </source>
</evidence>
<organism evidence="1 2">
    <name type="scientific">Microbacterium croceum</name>
    <dbReference type="NCBI Taxonomy" id="2851645"/>
    <lineage>
        <taxon>Bacteria</taxon>
        <taxon>Bacillati</taxon>
        <taxon>Actinomycetota</taxon>
        <taxon>Actinomycetes</taxon>
        <taxon>Micrococcales</taxon>
        <taxon>Microbacteriaceae</taxon>
        <taxon>Microbacterium</taxon>
    </lineage>
</organism>
<evidence type="ECO:0000313" key="1">
    <source>
        <dbReference type="EMBL" id="MCK2036628.1"/>
    </source>
</evidence>